<accession>A0A975G5R8</accession>
<evidence type="ECO:0000256" key="1">
    <source>
        <dbReference type="ARBA" id="ARBA00023015"/>
    </source>
</evidence>
<feature type="domain" description="HTH araC/xylS-type" evidence="4">
    <location>
        <begin position="275"/>
        <end position="373"/>
    </location>
</feature>
<proteinExistence type="predicted"/>
<dbReference type="GO" id="GO:0003700">
    <property type="term" value="F:DNA-binding transcription factor activity"/>
    <property type="evidence" value="ECO:0007669"/>
    <property type="project" value="InterPro"/>
</dbReference>
<dbReference type="PANTHER" id="PTHR30146">
    <property type="entry name" value="LACI-RELATED TRANSCRIPTIONAL REPRESSOR"/>
    <property type="match status" value="1"/>
</dbReference>
<dbReference type="SMART" id="SM00342">
    <property type="entry name" value="HTH_ARAC"/>
    <property type="match status" value="1"/>
</dbReference>
<keyword evidence="2 5" id="KW-0238">DNA-binding</keyword>
<evidence type="ECO:0000259" key="4">
    <source>
        <dbReference type="PROSITE" id="PS01124"/>
    </source>
</evidence>
<dbReference type="InterPro" id="IPR046335">
    <property type="entry name" value="LacI/GalR-like_sensor"/>
</dbReference>
<dbReference type="SUPFAM" id="SSF53822">
    <property type="entry name" value="Periplasmic binding protein-like I"/>
    <property type="match status" value="1"/>
</dbReference>
<keyword evidence="3" id="KW-0804">Transcription</keyword>
<dbReference type="Pfam" id="PF13377">
    <property type="entry name" value="Peripla_BP_3"/>
    <property type="match status" value="1"/>
</dbReference>
<evidence type="ECO:0000256" key="3">
    <source>
        <dbReference type="ARBA" id="ARBA00023163"/>
    </source>
</evidence>
<gene>
    <name evidence="5" type="ORF">KBB96_10555</name>
</gene>
<dbReference type="GO" id="GO:0000976">
    <property type="term" value="F:transcription cis-regulatory region binding"/>
    <property type="evidence" value="ECO:0007669"/>
    <property type="project" value="TreeGrafter"/>
</dbReference>
<dbReference type="KEGG" id="lamb:KBB96_10555"/>
<keyword evidence="6" id="KW-1185">Reference proteome</keyword>
<dbReference type="AlphaFoldDB" id="A0A975G5R8"/>
<dbReference type="CDD" id="cd01543">
    <property type="entry name" value="PBP1_XylR"/>
    <property type="match status" value="1"/>
</dbReference>
<dbReference type="PANTHER" id="PTHR30146:SF24">
    <property type="entry name" value="XYLOSE OPERON REGULATORY PROTEIN"/>
    <property type="match status" value="1"/>
</dbReference>
<reference evidence="5" key="1">
    <citation type="submission" date="2021-04" db="EMBL/GenBank/DDBJ databases">
        <title>Luteolibacter sp. 32A isolated from the skin of an Anderson's salamander (Ambystoma andersonii).</title>
        <authorList>
            <person name="Spergser J."/>
            <person name="Busse H.-J."/>
        </authorList>
    </citation>
    <scope>NUCLEOTIDE SEQUENCE</scope>
    <source>
        <strain evidence="5">32A</strain>
    </source>
</reference>
<name>A0A975G5R8_9BACT</name>
<dbReference type="Proteomes" id="UP000676169">
    <property type="component" value="Chromosome"/>
</dbReference>
<evidence type="ECO:0000313" key="5">
    <source>
        <dbReference type="EMBL" id="QUE49312.1"/>
    </source>
</evidence>
<dbReference type="Gene3D" id="3.40.50.2300">
    <property type="match status" value="2"/>
</dbReference>
<sequence>MAGYRHIGLMVESLSGYGNKILTGISRYASRKPDWRMAFFDRERKELAELVGSWQGDGIICTAVEPRFAEAAKTRKLPIVNVTSRLIDPAFINVVPDDLEIGRMAAKFLLSRGFKSFAFVRNRDNTRFSFDRGRGFAEVIHGTDSTSLATLSITSDADDELAAWLGNLPRPLAVLSSTDRIGAMVLEACWQRGFKVPEEVAVLGVGDYSQLCDLCSPTLSSLDIDLERRGYEAAQWLDRVLQGEAAPKEPHLIPPAFVVERRSTDVYAFEDEDVAKALRFIRDHASETIKAGDVVAATTISRRSLEGRFNLLVGATLHDEIWRAHTDLAQRLLTSSSLSLQEVAERSGFRTASALVSHFRKKFGITPKEYRNANRG</sequence>
<dbReference type="RefSeq" id="WP_211629373.1">
    <property type="nucleotide sequence ID" value="NZ_CP073100.1"/>
</dbReference>
<dbReference type="InterPro" id="IPR028082">
    <property type="entry name" value="Peripla_BP_I"/>
</dbReference>
<dbReference type="Pfam" id="PF12833">
    <property type="entry name" value="HTH_18"/>
    <property type="match status" value="1"/>
</dbReference>
<dbReference type="SUPFAM" id="SSF46689">
    <property type="entry name" value="Homeodomain-like"/>
    <property type="match status" value="1"/>
</dbReference>
<dbReference type="Gene3D" id="1.10.10.60">
    <property type="entry name" value="Homeodomain-like"/>
    <property type="match status" value="1"/>
</dbReference>
<keyword evidence="1" id="KW-0805">Transcription regulation</keyword>
<evidence type="ECO:0000313" key="6">
    <source>
        <dbReference type="Proteomes" id="UP000676169"/>
    </source>
</evidence>
<evidence type="ECO:0000256" key="2">
    <source>
        <dbReference type="ARBA" id="ARBA00023125"/>
    </source>
</evidence>
<dbReference type="InterPro" id="IPR009057">
    <property type="entry name" value="Homeodomain-like_sf"/>
</dbReference>
<dbReference type="InterPro" id="IPR018060">
    <property type="entry name" value="HTH_AraC"/>
</dbReference>
<dbReference type="PROSITE" id="PS01124">
    <property type="entry name" value="HTH_ARAC_FAMILY_2"/>
    <property type="match status" value="1"/>
</dbReference>
<organism evidence="5 6">
    <name type="scientific">Luteolibacter ambystomatis</name>
    <dbReference type="NCBI Taxonomy" id="2824561"/>
    <lineage>
        <taxon>Bacteria</taxon>
        <taxon>Pseudomonadati</taxon>
        <taxon>Verrucomicrobiota</taxon>
        <taxon>Verrucomicrobiia</taxon>
        <taxon>Verrucomicrobiales</taxon>
        <taxon>Verrucomicrobiaceae</taxon>
        <taxon>Luteolibacter</taxon>
    </lineage>
</organism>
<protein>
    <submittedName>
        <fullName evidence="5">DNA-binding transcriptional regulator</fullName>
    </submittedName>
</protein>
<dbReference type="EMBL" id="CP073100">
    <property type="protein sequence ID" value="QUE49312.1"/>
    <property type="molecule type" value="Genomic_DNA"/>
</dbReference>